<dbReference type="Proteomes" id="UP000585638">
    <property type="component" value="Unassembled WGS sequence"/>
</dbReference>
<feature type="region of interest" description="Disordered" evidence="1">
    <location>
        <begin position="29"/>
        <end position="49"/>
    </location>
</feature>
<dbReference type="RefSeq" id="WP_184861483.1">
    <property type="nucleotide sequence ID" value="NZ_JACHIR010000001.1"/>
</dbReference>
<sequence length="279" mass="30734">MENAARDRSHRSIFPLDGFLDTGREANHRADSMAGLGPGQGTDPTTGKSADEAVTDVIIGQGLKHLVDVDITDNGEAGSVSATDNHPFWVVDLNQWVDAGKLKAGEHLLAEDGHSVVVTELHRHDEITRVYNLTVDTLHTYYVFVGTDELLVHNGGGAWCDTKKPIFGNRPDFGQTALYVIVDPTTGKILKWGVSDDPVTRYSNSDFQQWSAQYGGTYQMQLLRNFDSRQDAEAAEKYLYDRVPGPENHEPAKGSLSQPGLSWQSVLDEIQRGKFGGHR</sequence>
<dbReference type="InterPro" id="IPR036844">
    <property type="entry name" value="Hint_dom_sf"/>
</dbReference>
<organism evidence="2 3">
    <name type="scientific">Kutzneria kofuensis</name>
    <dbReference type="NCBI Taxonomy" id="103725"/>
    <lineage>
        <taxon>Bacteria</taxon>
        <taxon>Bacillati</taxon>
        <taxon>Actinomycetota</taxon>
        <taxon>Actinomycetes</taxon>
        <taxon>Pseudonocardiales</taxon>
        <taxon>Pseudonocardiaceae</taxon>
        <taxon>Kutzneria</taxon>
    </lineage>
</organism>
<dbReference type="CDD" id="cd00081">
    <property type="entry name" value="Hint"/>
    <property type="match status" value="1"/>
</dbReference>
<keyword evidence="3" id="KW-1185">Reference proteome</keyword>
<protein>
    <recommendedName>
        <fullName evidence="4">Intein C-terminal splicing domain-containing protein</fullName>
    </recommendedName>
</protein>
<evidence type="ECO:0000313" key="3">
    <source>
        <dbReference type="Proteomes" id="UP000585638"/>
    </source>
</evidence>
<dbReference type="AlphaFoldDB" id="A0A7W9KF14"/>
<proteinExistence type="predicted"/>
<comment type="caution">
    <text evidence="2">The sequence shown here is derived from an EMBL/GenBank/DDBJ whole genome shotgun (WGS) entry which is preliminary data.</text>
</comment>
<evidence type="ECO:0008006" key="4">
    <source>
        <dbReference type="Google" id="ProtNLM"/>
    </source>
</evidence>
<gene>
    <name evidence="2" type="ORF">BJ998_002602</name>
</gene>
<reference evidence="2 3" key="1">
    <citation type="submission" date="2020-08" db="EMBL/GenBank/DDBJ databases">
        <title>Sequencing the genomes of 1000 actinobacteria strains.</title>
        <authorList>
            <person name="Klenk H.-P."/>
        </authorList>
    </citation>
    <scope>NUCLEOTIDE SEQUENCE [LARGE SCALE GENOMIC DNA]</scope>
    <source>
        <strain evidence="2 3">DSM 43851</strain>
    </source>
</reference>
<dbReference type="SUPFAM" id="SSF51294">
    <property type="entry name" value="Hedgehog/intein (Hint) domain"/>
    <property type="match status" value="1"/>
</dbReference>
<evidence type="ECO:0000313" key="2">
    <source>
        <dbReference type="EMBL" id="MBB5891406.1"/>
    </source>
</evidence>
<dbReference type="Gene3D" id="2.170.16.10">
    <property type="entry name" value="Hedgehog/Intein (Hint) domain"/>
    <property type="match status" value="1"/>
</dbReference>
<dbReference type="EMBL" id="JACHIR010000001">
    <property type="protein sequence ID" value="MBB5891406.1"/>
    <property type="molecule type" value="Genomic_DNA"/>
</dbReference>
<name>A0A7W9KF14_9PSEU</name>
<dbReference type="Pfam" id="PF07591">
    <property type="entry name" value="PT-HINT"/>
    <property type="match status" value="1"/>
</dbReference>
<evidence type="ECO:0000256" key="1">
    <source>
        <dbReference type="SAM" id="MobiDB-lite"/>
    </source>
</evidence>
<accession>A0A7W9KF14</accession>